<dbReference type="PANTHER" id="PTHR21879:SF6">
    <property type="entry name" value="OSIRIS 19, ISOFORM A"/>
    <property type="match status" value="1"/>
</dbReference>
<dbReference type="EMBL" id="CAKXAJ010025888">
    <property type="protein sequence ID" value="CAH2245027.1"/>
    <property type="molecule type" value="Genomic_DNA"/>
</dbReference>
<comment type="caution">
    <text evidence="2">The sequence shown here is derived from an EMBL/GenBank/DDBJ whole genome shotgun (WGS) entry which is preliminary data.</text>
</comment>
<keyword evidence="1" id="KW-0472">Membrane</keyword>
<dbReference type="PANTHER" id="PTHR21879">
    <property type="entry name" value="FI03362P-RELATED-RELATED"/>
    <property type="match status" value="1"/>
</dbReference>
<evidence type="ECO:0000313" key="3">
    <source>
        <dbReference type="Proteomes" id="UP000838756"/>
    </source>
</evidence>
<proteinExistence type="predicted"/>
<keyword evidence="1" id="KW-1133">Transmembrane helix</keyword>
<reference evidence="2" key="1">
    <citation type="submission" date="2022-03" db="EMBL/GenBank/DDBJ databases">
        <authorList>
            <person name="Lindestad O."/>
        </authorList>
    </citation>
    <scope>NUCLEOTIDE SEQUENCE</scope>
</reference>
<dbReference type="InterPro" id="IPR012464">
    <property type="entry name" value="DUF1676"/>
</dbReference>
<organism evidence="2 3">
    <name type="scientific">Pararge aegeria aegeria</name>
    <dbReference type="NCBI Taxonomy" id="348720"/>
    <lineage>
        <taxon>Eukaryota</taxon>
        <taxon>Metazoa</taxon>
        <taxon>Ecdysozoa</taxon>
        <taxon>Arthropoda</taxon>
        <taxon>Hexapoda</taxon>
        <taxon>Insecta</taxon>
        <taxon>Pterygota</taxon>
        <taxon>Neoptera</taxon>
        <taxon>Endopterygota</taxon>
        <taxon>Lepidoptera</taxon>
        <taxon>Glossata</taxon>
        <taxon>Ditrysia</taxon>
        <taxon>Papilionoidea</taxon>
        <taxon>Nymphalidae</taxon>
        <taxon>Satyrinae</taxon>
        <taxon>Satyrini</taxon>
        <taxon>Parargina</taxon>
        <taxon>Pararge</taxon>
    </lineage>
</organism>
<name>A0A8S4S4R1_9NEOP</name>
<feature type="transmembrane region" description="Helical" evidence="1">
    <location>
        <begin position="80"/>
        <end position="99"/>
    </location>
</feature>
<dbReference type="OrthoDB" id="6624538at2759"/>
<evidence type="ECO:0000313" key="2">
    <source>
        <dbReference type="EMBL" id="CAH2245027.1"/>
    </source>
</evidence>
<feature type="transmembrane region" description="Helical" evidence="1">
    <location>
        <begin position="6"/>
        <end position="24"/>
    </location>
</feature>
<evidence type="ECO:0000256" key="1">
    <source>
        <dbReference type="SAM" id="Phobius"/>
    </source>
</evidence>
<accession>A0A8S4S4R1</accession>
<keyword evidence="1" id="KW-0812">Transmembrane</keyword>
<dbReference type="AlphaFoldDB" id="A0A8S4S4R1"/>
<dbReference type="Pfam" id="PF07898">
    <property type="entry name" value="DUF1676"/>
    <property type="match status" value="1"/>
</dbReference>
<dbReference type="GO" id="GO:0016020">
    <property type="term" value="C:membrane"/>
    <property type="evidence" value="ECO:0007669"/>
    <property type="project" value="TreeGrafter"/>
</dbReference>
<sequence>MKAPNAYLLFLVLVSLCVGSAYSSDYQDESSVRKFELYDGVYVKVPENGNESSKLMSFEIDANRNVETGRGKQKKLMRRILPMFILPFVFQSTIVPLFLGLLKFMLFKSLMIGKLALVLIIINAFKNSNTSKGRQDADIASSHYGFNGNGMEEYGSYFNS</sequence>
<protein>
    <submittedName>
        <fullName evidence="2">Jg17424 protein</fullName>
    </submittedName>
</protein>
<keyword evidence="3" id="KW-1185">Reference proteome</keyword>
<gene>
    <name evidence="2" type="primary">jg17424</name>
    <name evidence="2" type="ORF">PAEG_LOCUS20907</name>
</gene>
<feature type="transmembrane region" description="Helical" evidence="1">
    <location>
        <begin position="105"/>
        <end position="125"/>
    </location>
</feature>
<dbReference type="Proteomes" id="UP000838756">
    <property type="component" value="Unassembled WGS sequence"/>
</dbReference>